<feature type="transmembrane region" description="Helical" evidence="7">
    <location>
        <begin position="221"/>
        <end position="243"/>
    </location>
</feature>
<feature type="transmembrane region" description="Helical" evidence="7">
    <location>
        <begin position="61"/>
        <end position="82"/>
    </location>
</feature>
<dbReference type="Proteomes" id="UP000298642">
    <property type="component" value="Chromosome"/>
</dbReference>
<evidence type="ECO:0000256" key="5">
    <source>
        <dbReference type="ARBA" id="ARBA00022989"/>
    </source>
</evidence>
<organism evidence="8 9">
    <name type="scientific">Dysosmobacter welbionis</name>
    <dbReference type="NCBI Taxonomy" id="2093857"/>
    <lineage>
        <taxon>Bacteria</taxon>
        <taxon>Bacillati</taxon>
        <taxon>Bacillota</taxon>
        <taxon>Clostridia</taxon>
        <taxon>Eubacteriales</taxon>
        <taxon>Oscillospiraceae</taxon>
        <taxon>Dysosmobacter</taxon>
    </lineage>
</organism>
<sequence>MDALLIKTGGLLLIVALGYLLKRRGVFQQGDARLLSRIIVNLTLPGALLSSFSAFRLVPSLLAVLAAAAAANVLLLAVSALVTRGRPGPVRALYLLNAPSYNIGTFVLPFVQSFLPPDMLLAVSMFDAGNSPFNCGGAYALTAALTGGERLTVRSVLGRMLRSVPFDTFLVILLLGLLGLRLPQPVYTVAGMFGQANAFLAMLMIGLLLEPRIPQESRSDVLRVVLLRYGFGLAASAVCWMLPLPAGIRQVLALSLLAPVPSVSLAYCERCGCDSGAVGAIHSLCIPISLAFTLLVCLM</sequence>
<name>A0A4D7AQ51_9FIRM</name>
<dbReference type="GO" id="GO:0055085">
    <property type="term" value="P:transmembrane transport"/>
    <property type="evidence" value="ECO:0007669"/>
    <property type="project" value="InterPro"/>
</dbReference>
<dbReference type="PANTHER" id="PTHR36838:SF3">
    <property type="entry name" value="TRANSPORTER AUXIN EFFLUX CARRIER EC FAMILY"/>
    <property type="match status" value="1"/>
</dbReference>
<feature type="transmembrane region" description="Helical" evidence="7">
    <location>
        <begin position="186"/>
        <end position="209"/>
    </location>
</feature>
<protein>
    <recommendedName>
        <fullName evidence="10">AEC family transporter</fullName>
    </recommendedName>
</protein>
<keyword evidence="3" id="KW-1003">Cell membrane</keyword>
<keyword evidence="6 7" id="KW-0472">Membrane</keyword>
<evidence type="ECO:0000256" key="4">
    <source>
        <dbReference type="ARBA" id="ARBA00022692"/>
    </source>
</evidence>
<dbReference type="AlphaFoldDB" id="A0A4D7AQ51"/>
<feature type="transmembrane region" description="Helical" evidence="7">
    <location>
        <begin position="6"/>
        <end position="22"/>
    </location>
</feature>
<reference evidence="9" key="1">
    <citation type="submission" date="2018-12" db="EMBL/GenBank/DDBJ databases">
        <title>Dusodibacter welbiota gen. nov., sp. nov., isolated from human faeces and emended description of the Oscillibacter genus.</title>
        <authorList>
            <person name="Le Roy T."/>
            <person name="Van der Smissen P."/>
            <person name="Delzenne N."/>
            <person name="Muccioli G."/>
            <person name="Collet J.F."/>
            <person name="Cani P.D."/>
        </authorList>
    </citation>
    <scope>NUCLEOTIDE SEQUENCE [LARGE SCALE GENOMIC DNA]</scope>
    <source>
        <strain evidence="9">J115</strain>
    </source>
</reference>
<dbReference type="GO" id="GO:0016020">
    <property type="term" value="C:membrane"/>
    <property type="evidence" value="ECO:0007669"/>
    <property type="project" value="UniProtKB-SubCell"/>
</dbReference>
<accession>A0A4D7AQ51</accession>
<evidence type="ECO:0000256" key="6">
    <source>
        <dbReference type="ARBA" id="ARBA00023136"/>
    </source>
</evidence>
<evidence type="ECO:0000256" key="3">
    <source>
        <dbReference type="ARBA" id="ARBA00022475"/>
    </source>
</evidence>
<evidence type="ECO:0008006" key="10">
    <source>
        <dbReference type="Google" id="ProtNLM"/>
    </source>
</evidence>
<keyword evidence="2" id="KW-0813">Transport</keyword>
<dbReference type="PANTHER" id="PTHR36838">
    <property type="entry name" value="AUXIN EFFLUX CARRIER FAMILY PROTEIN"/>
    <property type="match status" value="1"/>
</dbReference>
<keyword evidence="5 7" id="KW-1133">Transmembrane helix</keyword>
<dbReference type="Pfam" id="PF03547">
    <property type="entry name" value="Mem_trans"/>
    <property type="match status" value="1"/>
</dbReference>
<feature type="transmembrane region" description="Helical" evidence="7">
    <location>
        <begin position="94"/>
        <end position="111"/>
    </location>
</feature>
<dbReference type="RefSeq" id="WP_136891381.1">
    <property type="nucleotide sequence ID" value="NZ_CP034413.3"/>
</dbReference>
<dbReference type="KEGG" id="obj:EIO64_11435"/>
<evidence type="ECO:0000313" key="9">
    <source>
        <dbReference type="Proteomes" id="UP000298642"/>
    </source>
</evidence>
<gene>
    <name evidence="8" type="ORF">EIO64_11435</name>
</gene>
<dbReference type="InterPro" id="IPR004776">
    <property type="entry name" value="Mem_transp_PIN-like"/>
</dbReference>
<feature type="transmembrane region" description="Helical" evidence="7">
    <location>
        <begin position="34"/>
        <end position="55"/>
    </location>
</feature>
<evidence type="ECO:0000256" key="7">
    <source>
        <dbReference type="SAM" id="Phobius"/>
    </source>
</evidence>
<keyword evidence="4 7" id="KW-0812">Transmembrane</keyword>
<evidence type="ECO:0000256" key="1">
    <source>
        <dbReference type="ARBA" id="ARBA00004141"/>
    </source>
</evidence>
<evidence type="ECO:0000313" key="8">
    <source>
        <dbReference type="EMBL" id="QCI59755.1"/>
    </source>
</evidence>
<feature type="transmembrane region" description="Helical" evidence="7">
    <location>
        <begin position="280"/>
        <end position="298"/>
    </location>
</feature>
<proteinExistence type="predicted"/>
<comment type="subcellular location">
    <subcellularLocation>
        <location evidence="1">Membrane</location>
        <topology evidence="1">Multi-pass membrane protein</topology>
    </subcellularLocation>
</comment>
<keyword evidence="9" id="KW-1185">Reference proteome</keyword>
<evidence type="ECO:0000256" key="2">
    <source>
        <dbReference type="ARBA" id="ARBA00022448"/>
    </source>
</evidence>
<dbReference type="EMBL" id="CP034413">
    <property type="protein sequence ID" value="QCI59755.1"/>
    <property type="molecule type" value="Genomic_DNA"/>
</dbReference>
<feature type="transmembrane region" description="Helical" evidence="7">
    <location>
        <begin position="160"/>
        <end position="180"/>
    </location>
</feature>
<feature type="transmembrane region" description="Helical" evidence="7">
    <location>
        <begin position="131"/>
        <end position="148"/>
    </location>
</feature>